<evidence type="ECO:0000256" key="1">
    <source>
        <dbReference type="ARBA" id="ARBA00001942"/>
    </source>
</evidence>
<evidence type="ECO:0000256" key="13">
    <source>
        <dbReference type="ARBA" id="ARBA00023004"/>
    </source>
</evidence>
<dbReference type="PROSITE" id="PS00551">
    <property type="entry name" value="MOLYBDOPTERIN_PROK_1"/>
    <property type="match status" value="1"/>
</dbReference>
<dbReference type="GO" id="GO:0046872">
    <property type="term" value="F:metal ion binding"/>
    <property type="evidence" value="ECO:0007669"/>
    <property type="project" value="UniProtKB-KW"/>
</dbReference>
<evidence type="ECO:0000256" key="4">
    <source>
        <dbReference type="ARBA" id="ARBA00010312"/>
    </source>
</evidence>
<evidence type="ECO:0000256" key="14">
    <source>
        <dbReference type="ARBA" id="ARBA00023014"/>
    </source>
</evidence>
<evidence type="ECO:0000259" key="18">
    <source>
        <dbReference type="PROSITE" id="PS51669"/>
    </source>
</evidence>
<dbReference type="PANTHER" id="PTHR43105:SF2">
    <property type="entry name" value="RESPIRATORY NITRATE REDUCTASE 2 ALPHA CHAIN"/>
    <property type="match status" value="1"/>
</dbReference>
<dbReference type="Gene3D" id="3.40.50.12440">
    <property type="match status" value="1"/>
</dbReference>
<keyword evidence="9" id="KW-0500">Molybdenum</keyword>
<dbReference type="SUPFAM" id="SSF53706">
    <property type="entry name" value="Formate dehydrogenase/DMSO reductase, domains 1-3"/>
    <property type="match status" value="1"/>
</dbReference>
<dbReference type="CDD" id="cd02750">
    <property type="entry name" value="MopB_Nitrate-R-NarG-like"/>
    <property type="match status" value="1"/>
</dbReference>
<dbReference type="FunFam" id="3.40.50.12440:FF:000001">
    <property type="entry name" value="Nitrate reductase subunit alpha"/>
    <property type="match status" value="1"/>
</dbReference>
<keyword evidence="15" id="KW-0534">Nitrate assimilation</keyword>
<dbReference type="InterPro" id="IPR006656">
    <property type="entry name" value="Mopterin_OxRdtase"/>
</dbReference>
<evidence type="ECO:0000256" key="11">
    <source>
        <dbReference type="ARBA" id="ARBA00022982"/>
    </source>
</evidence>
<gene>
    <name evidence="19" type="ORF">DPCES_0439</name>
</gene>
<dbReference type="InterPro" id="IPR044906">
    <property type="entry name" value="Nitr_red_alph_N_sf"/>
</dbReference>
<evidence type="ECO:0000256" key="2">
    <source>
        <dbReference type="ARBA" id="ARBA00001966"/>
    </source>
</evidence>
<keyword evidence="12 19" id="KW-0560">Oxidoreductase</keyword>
<keyword evidence="11" id="KW-0249">Electron transport</keyword>
<comment type="cofactor">
    <cofactor evidence="1">
        <name>Mo-bis(molybdopterin guanine dinucleotide)</name>
        <dbReference type="ChEBI" id="CHEBI:60539"/>
    </cofactor>
</comment>
<dbReference type="GO" id="GO:0160182">
    <property type="term" value="F:nitrate reductase (quinone) activity"/>
    <property type="evidence" value="ECO:0007669"/>
    <property type="project" value="UniProtKB-EC"/>
</dbReference>
<evidence type="ECO:0000256" key="15">
    <source>
        <dbReference type="ARBA" id="ARBA00023063"/>
    </source>
</evidence>
<dbReference type="GO" id="GO:0009325">
    <property type="term" value="C:nitrate reductase complex"/>
    <property type="evidence" value="ECO:0007669"/>
    <property type="project" value="InterPro"/>
</dbReference>
<dbReference type="InterPro" id="IPR006655">
    <property type="entry name" value="Mopterin_OxRdtase_prok_CS"/>
</dbReference>
<keyword evidence="6" id="KW-0813">Transport</keyword>
<evidence type="ECO:0000313" key="19">
    <source>
        <dbReference type="EMBL" id="CDX00326.1"/>
    </source>
</evidence>
<dbReference type="GO" id="GO:0042128">
    <property type="term" value="P:nitrate assimilation"/>
    <property type="evidence" value="ECO:0007669"/>
    <property type="project" value="UniProtKB-KW"/>
</dbReference>
<reference evidence="19" key="1">
    <citation type="submission" date="2014-07" db="EMBL/GenBank/DDBJ databases">
        <authorList>
            <person name="Hornung V.Bastian."/>
        </authorList>
    </citation>
    <scope>NUCLEOTIDE SEQUENCE</scope>
    <source>
        <strain evidence="19">PCE-S</strain>
    </source>
</reference>
<keyword evidence="8" id="KW-0004">4Fe-4S</keyword>
<dbReference type="EC" id="1.7.5.1" evidence="5"/>
<dbReference type="NCBIfam" id="TIGR01580">
    <property type="entry name" value="narG"/>
    <property type="match status" value="1"/>
</dbReference>
<dbReference type="Pfam" id="PF14710">
    <property type="entry name" value="Nitr_red_alph_N"/>
    <property type="match status" value="1"/>
</dbReference>
<dbReference type="AlphaFoldDB" id="A0A098AXI5"/>
<proteinExistence type="inferred from homology"/>
<dbReference type="SUPFAM" id="SSF50692">
    <property type="entry name" value="ADC-like"/>
    <property type="match status" value="1"/>
</dbReference>
<dbReference type="GO" id="GO:0051539">
    <property type="term" value="F:4 iron, 4 sulfur cluster binding"/>
    <property type="evidence" value="ECO:0007669"/>
    <property type="project" value="UniProtKB-KW"/>
</dbReference>
<name>A0A098AXI5_DESHA</name>
<dbReference type="PANTHER" id="PTHR43105">
    <property type="entry name" value="RESPIRATORY NITRATE REDUCTASE"/>
    <property type="match status" value="1"/>
</dbReference>
<dbReference type="PROSITE" id="PS51669">
    <property type="entry name" value="4FE4S_MOW_BIS_MGD"/>
    <property type="match status" value="1"/>
</dbReference>
<evidence type="ECO:0000256" key="16">
    <source>
        <dbReference type="ARBA" id="ARBA00023136"/>
    </source>
</evidence>
<sequence length="1223" mass="138918">MKLWKKMRFFQQATEKYADGWSSSAVKDRDWEDLYRQRWQHDKVVRTTHGVNCTGSCSWKVFVKNGLITWEHQQRDYPGTDPDMPEFEPRGCPRGASYSWYVYSPLRVRFPYIRRILLELWREALELHENPLEAWQSIVEDPEKAGQYKKARGKGGFLRCTWSEVYRLIAAQMLYTIKTYGPDRIAGFTPIPAMSMVSYAAGARFISLVGGPMLSFYDWYADLPPASPQIWGEQTDVPESSDWYNSGYLIMWGSNVPLTRTPDAHFMTEVRYKGTKVVAVSPDYAENVKFADSWMAVKPGSDGALAQAMTHVILKEFYVDKSSPYFVEYAKRFTDLPFLVTLNQWGDCYVTGRFLLASDLGWDIVNPEWQTVVCNEVTGEMTVPNGSIGTRWGDHLKWNLKQEDVYGQSLEPLLSLAEQADERVMVAFPYFDNRSKGVKKRELPVRRIRKGDKEFYVTTVYDLMLAHYGVSRKGLTGGYPQDYDDQESYTPAWQEQITGVPREQVIQIAREFAENAEQTQGRSMIIMGAGANHWFNSDTIYRAILNLVLLTGCQGVNGGGWAHYVGQEKCRPIEGWNAIAFARDWSAPPRLQNATSFYYFATDQWRYEELPMSQLTAATVGKPRYEHPADYNVLAAQLGWLPSYPQFNVNNLQIADMARAAGAVSPQEVADYVVSSLQEKTIRFAAENPDDPRNFPRTLWVWRSNLLSSSGKGHEYFMKHLLGASHGLLAEENISFKPEKMVWQEAAEGKLDLLINLEFRMTGTALHSDILLPAATWYEKHDLSSTDMHPFVHPFNPAIDPPWEAKTDWNIFRGMAEVFSDMAAKYFPGVHQDLVAVPLMHDSVDEIAQPFGRVREWSKGEVAPVPGKTMPKLVPVERDYGLIHEKYSSLGPLLEKNPVGAHGISFSVADQYHQLKAINGTVEAGLAAGRPKLETARQAAEAMLTLSSATNGKVAMKAWEAEEGKTGLLLKDIAEERAGERLTFDGITAQPRQVIPTPVFTGSNKGNRRYSPFTTNIERLVAFRTLTGRQQFYLDHEVILEYGEGLPIFKPTLQLLVLADRDQQPSRKEKEIVLRYLTPHGKWNIHSTYQDNIHMLTLFRGGPHIWLNHQDAQEADIGDNDWVELYNRNGVVVARAVLTHRLPRGTTFMYHAQDKHINMPGSTITGERGGTHNSPTRIHIKPTQCIGGYAQLSYGFNYYGPIGNQRDVYVSIRKLNEVNWLEN</sequence>
<evidence type="ECO:0000256" key="6">
    <source>
        <dbReference type="ARBA" id="ARBA00022448"/>
    </source>
</evidence>
<dbReference type="InterPro" id="IPR028189">
    <property type="entry name" value="Nitr_red_alph_N"/>
</dbReference>
<dbReference type="GO" id="GO:0005886">
    <property type="term" value="C:plasma membrane"/>
    <property type="evidence" value="ECO:0007669"/>
    <property type="project" value="UniProtKB-SubCell"/>
</dbReference>
<comment type="subcellular location">
    <subcellularLocation>
        <location evidence="3">Cell membrane</location>
        <topology evidence="3">Peripheral membrane protein</topology>
    </subcellularLocation>
</comment>
<dbReference type="Pfam" id="PF01568">
    <property type="entry name" value="Molydop_binding"/>
    <property type="match status" value="1"/>
</dbReference>
<dbReference type="Pfam" id="PF00384">
    <property type="entry name" value="Molybdopterin"/>
    <property type="match status" value="1"/>
</dbReference>
<dbReference type="RefSeq" id="WP_208925215.1">
    <property type="nucleotide sequence ID" value="NZ_LK996017.1"/>
</dbReference>
<dbReference type="PROSITE" id="PS00490">
    <property type="entry name" value="MOLYBDOPTERIN_PROK_2"/>
    <property type="match status" value="1"/>
</dbReference>
<evidence type="ECO:0000256" key="9">
    <source>
        <dbReference type="ARBA" id="ARBA00022505"/>
    </source>
</evidence>
<keyword evidence="14" id="KW-0411">Iron-sulfur</keyword>
<dbReference type="InterPro" id="IPR006468">
    <property type="entry name" value="NarG"/>
</dbReference>
<dbReference type="PROSITE" id="PS00932">
    <property type="entry name" value="MOLYBDOPTERIN_PROK_3"/>
    <property type="match status" value="1"/>
</dbReference>
<protein>
    <recommendedName>
        <fullName evidence="5">nitrate reductase (quinone)</fullName>
        <ecNumber evidence="5">1.7.5.1</ecNumber>
    </recommendedName>
</protein>
<comment type="similarity">
    <text evidence="4">Belongs to the prokaryotic molybdopterin-containing oxidoreductase family.</text>
</comment>
<keyword evidence="10" id="KW-0479">Metal-binding</keyword>
<dbReference type="InterPro" id="IPR037943">
    <property type="entry name" value="MopB_CT_Nitrate-R-NarG-like"/>
</dbReference>
<evidence type="ECO:0000256" key="8">
    <source>
        <dbReference type="ARBA" id="ARBA00022485"/>
    </source>
</evidence>
<dbReference type="InterPro" id="IPR006963">
    <property type="entry name" value="Mopterin_OxRdtase_4Fe-4S_dom"/>
</dbReference>
<feature type="domain" description="4Fe-4S Mo/W bis-MGD-type" evidence="18">
    <location>
        <begin position="42"/>
        <end position="106"/>
    </location>
</feature>
<dbReference type="InterPro" id="IPR006657">
    <property type="entry name" value="MoPterin_dinucl-bd_dom"/>
</dbReference>
<evidence type="ECO:0000256" key="3">
    <source>
        <dbReference type="ARBA" id="ARBA00004202"/>
    </source>
</evidence>
<dbReference type="InterPro" id="IPR050123">
    <property type="entry name" value="Prok_molybdopt-oxidoreductase"/>
</dbReference>
<accession>A0A098AXI5</accession>
<comment type="catalytic activity">
    <reaction evidence="17">
        <text>nitrate + a quinol = a quinone + nitrite + H2O</text>
        <dbReference type="Rhea" id="RHEA:56144"/>
        <dbReference type="ChEBI" id="CHEBI:15377"/>
        <dbReference type="ChEBI" id="CHEBI:16301"/>
        <dbReference type="ChEBI" id="CHEBI:17632"/>
        <dbReference type="ChEBI" id="CHEBI:24646"/>
        <dbReference type="ChEBI" id="CHEBI:132124"/>
        <dbReference type="EC" id="1.7.5.1"/>
    </reaction>
</comment>
<dbReference type="CDD" id="cd02776">
    <property type="entry name" value="MopB_CT_Nitrate-R-NarG-like"/>
    <property type="match status" value="1"/>
</dbReference>
<dbReference type="SMART" id="SM00926">
    <property type="entry name" value="Molybdop_Fe4S4"/>
    <property type="match status" value="1"/>
</dbReference>
<dbReference type="PATRIC" id="fig|49338.4.peg.467"/>
<keyword evidence="13" id="KW-0408">Iron</keyword>
<evidence type="ECO:0000256" key="7">
    <source>
        <dbReference type="ARBA" id="ARBA00022475"/>
    </source>
</evidence>
<evidence type="ECO:0000256" key="12">
    <source>
        <dbReference type="ARBA" id="ARBA00023002"/>
    </source>
</evidence>
<comment type="cofactor">
    <cofactor evidence="2">
        <name>[4Fe-4S] cluster</name>
        <dbReference type="ChEBI" id="CHEBI:49883"/>
    </cofactor>
</comment>
<dbReference type="InterPro" id="IPR027467">
    <property type="entry name" value="MopterinOxRdtase_cofactor_BS"/>
</dbReference>
<dbReference type="InterPro" id="IPR009010">
    <property type="entry name" value="Asp_de-COase-like_dom_sf"/>
</dbReference>
<keyword evidence="7" id="KW-1003">Cell membrane</keyword>
<evidence type="ECO:0000256" key="10">
    <source>
        <dbReference type="ARBA" id="ARBA00022723"/>
    </source>
</evidence>
<evidence type="ECO:0000256" key="5">
    <source>
        <dbReference type="ARBA" id="ARBA00012500"/>
    </source>
</evidence>
<dbReference type="EMBL" id="LK996017">
    <property type="protein sequence ID" value="CDX00326.1"/>
    <property type="molecule type" value="Genomic_DNA"/>
</dbReference>
<dbReference type="GO" id="GO:0043546">
    <property type="term" value="F:molybdopterin cofactor binding"/>
    <property type="evidence" value="ECO:0007669"/>
    <property type="project" value="InterPro"/>
</dbReference>
<evidence type="ECO:0000256" key="17">
    <source>
        <dbReference type="ARBA" id="ARBA00048294"/>
    </source>
</evidence>
<keyword evidence="16" id="KW-0472">Membrane</keyword>
<dbReference type="Gene3D" id="4.10.1200.10">
    <property type="entry name" value="nitrate reductase tail"/>
    <property type="match status" value="1"/>
</dbReference>
<organism evidence="19">
    <name type="scientific">Desulfitobacterium hafniense</name>
    <name type="common">Desulfitobacterium frappieri</name>
    <dbReference type="NCBI Taxonomy" id="49338"/>
    <lineage>
        <taxon>Bacteria</taxon>
        <taxon>Bacillati</taxon>
        <taxon>Bacillota</taxon>
        <taxon>Clostridia</taxon>
        <taxon>Eubacteriales</taxon>
        <taxon>Desulfitobacteriaceae</taxon>
        <taxon>Desulfitobacterium</taxon>
    </lineage>
</organism>